<gene>
    <name evidence="1" type="ORF">F511_41809</name>
</gene>
<reference evidence="1 2" key="1">
    <citation type="journal article" date="2015" name="Proc. Natl. Acad. Sci. U.S.A.">
        <title>The resurrection genome of Boea hygrometrica: A blueprint for survival of dehydration.</title>
        <authorList>
            <person name="Xiao L."/>
            <person name="Yang G."/>
            <person name="Zhang L."/>
            <person name="Yang X."/>
            <person name="Zhao S."/>
            <person name="Ji Z."/>
            <person name="Zhou Q."/>
            <person name="Hu M."/>
            <person name="Wang Y."/>
            <person name="Chen M."/>
            <person name="Xu Y."/>
            <person name="Jin H."/>
            <person name="Xiao X."/>
            <person name="Hu G."/>
            <person name="Bao F."/>
            <person name="Hu Y."/>
            <person name="Wan P."/>
            <person name="Li L."/>
            <person name="Deng X."/>
            <person name="Kuang T."/>
            <person name="Xiang C."/>
            <person name="Zhu J.K."/>
            <person name="Oliver M.J."/>
            <person name="He Y."/>
        </authorList>
    </citation>
    <scope>NUCLEOTIDE SEQUENCE [LARGE SCALE GENOMIC DNA]</scope>
    <source>
        <strain evidence="2">cv. XS01</strain>
    </source>
</reference>
<evidence type="ECO:0000313" key="1">
    <source>
        <dbReference type="EMBL" id="KZV24086.1"/>
    </source>
</evidence>
<accession>A0A2Z7ARR2</accession>
<evidence type="ECO:0000313" key="2">
    <source>
        <dbReference type="Proteomes" id="UP000250235"/>
    </source>
</evidence>
<keyword evidence="2" id="KW-1185">Reference proteome</keyword>
<proteinExistence type="predicted"/>
<organism evidence="1 2">
    <name type="scientific">Dorcoceras hygrometricum</name>
    <dbReference type="NCBI Taxonomy" id="472368"/>
    <lineage>
        <taxon>Eukaryota</taxon>
        <taxon>Viridiplantae</taxon>
        <taxon>Streptophyta</taxon>
        <taxon>Embryophyta</taxon>
        <taxon>Tracheophyta</taxon>
        <taxon>Spermatophyta</taxon>
        <taxon>Magnoliopsida</taxon>
        <taxon>eudicotyledons</taxon>
        <taxon>Gunneridae</taxon>
        <taxon>Pentapetalae</taxon>
        <taxon>asterids</taxon>
        <taxon>lamiids</taxon>
        <taxon>Lamiales</taxon>
        <taxon>Gesneriaceae</taxon>
        <taxon>Didymocarpoideae</taxon>
        <taxon>Trichosporeae</taxon>
        <taxon>Loxocarpinae</taxon>
        <taxon>Dorcoceras</taxon>
    </lineage>
</organism>
<dbReference type="Proteomes" id="UP000250235">
    <property type="component" value="Unassembled WGS sequence"/>
</dbReference>
<dbReference type="AlphaFoldDB" id="A0A2Z7ARR2"/>
<sequence>MGSNPSTESNYKTAVNNKNKMQMLCMRKETTAQRDLQQKYVATLATRCIGEMRVRNTDRPRILFYLNDATHGRRQQLCDLALANNSIQEWYQSKELFERSPTLPRTYQAMVGNDGNSPENLTVNSTRVRETKVNNRENLLIFARLLISSNHHNAIYYQQQGIRHAYVIVSIDGSRD</sequence>
<protein>
    <submittedName>
        <fullName evidence="1">Pentatricopeptide repeat-containing protein</fullName>
    </submittedName>
</protein>
<name>A0A2Z7ARR2_9LAMI</name>
<dbReference type="EMBL" id="KV012921">
    <property type="protein sequence ID" value="KZV24086.1"/>
    <property type="molecule type" value="Genomic_DNA"/>
</dbReference>